<dbReference type="EMBL" id="VSWD01000002">
    <property type="protein sequence ID" value="KAK3107597.1"/>
    <property type="molecule type" value="Genomic_DNA"/>
</dbReference>
<feature type="region of interest" description="Disordered" evidence="1">
    <location>
        <begin position="124"/>
        <end position="143"/>
    </location>
</feature>
<comment type="caution">
    <text evidence="2">The sequence shown here is derived from an EMBL/GenBank/DDBJ whole genome shotgun (WGS) entry which is preliminary data.</text>
</comment>
<feature type="compositionally biased region" description="Basic residues" evidence="1">
    <location>
        <begin position="267"/>
        <end position="280"/>
    </location>
</feature>
<keyword evidence="3" id="KW-1185">Reference proteome</keyword>
<feature type="region of interest" description="Disordered" evidence="1">
    <location>
        <begin position="255"/>
        <end position="291"/>
    </location>
</feature>
<name>A0AA89C611_PINIB</name>
<proteinExistence type="predicted"/>
<gene>
    <name evidence="2" type="ORF">FSP39_018006</name>
</gene>
<accession>A0AA89C611</accession>
<sequence>METFSYGRIPTLNILGINSFEANSEEKNFLPSIETAVSQFSTLGEKRRGNSAKRISVSLPSPGGKEENEQIRMRYTHGVKDDQLRMSGDHFQKMTLQYHDFGMDSVDVVFDVNQPSNILREQKCERNKSTMTRSLLDPGKNSNLKISNKFRAKEIRPISGLEIRKATLSPIAPAKRLSSPVHITSPRHNPPNHFVREDQPRSKSAISSSESDLQKNTDTEFALISKEEIDDMCSEEFLKIDINLDDLINESKESANTIEAQHASPTQRKRKRRIKHHKMKTHDESSFPTPVSLVQNGNVSPDIHRNVYIRALQDARAKYFRRVHPGLTTTQAYKFSYFDVCSKIEEHKERYRREKDFRNFVGMKRIFGDIRLDDYYNPMARYGVNNYRILP</sequence>
<reference evidence="2" key="1">
    <citation type="submission" date="2019-08" db="EMBL/GenBank/DDBJ databases">
        <title>The improved chromosome-level genome for the pearl oyster Pinctada fucata martensii using PacBio sequencing and Hi-C.</title>
        <authorList>
            <person name="Zheng Z."/>
        </authorList>
    </citation>
    <scope>NUCLEOTIDE SEQUENCE</scope>
    <source>
        <strain evidence="2">ZZ-2019</strain>
        <tissue evidence="2">Adductor muscle</tissue>
    </source>
</reference>
<feature type="region of interest" description="Disordered" evidence="1">
    <location>
        <begin position="177"/>
        <end position="216"/>
    </location>
</feature>
<dbReference type="AlphaFoldDB" id="A0AA89C611"/>
<feature type="region of interest" description="Disordered" evidence="1">
    <location>
        <begin position="44"/>
        <end position="67"/>
    </location>
</feature>
<evidence type="ECO:0000313" key="2">
    <source>
        <dbReference type="EMBL" id="KAK3107597.1"/>
    </source>
</evidence>
<feature type="compositionally biased region" description="Polar residues" evidence="1">
    <location>
        <begin position="202"/>
        <end position="211"/>
    </location>
</feature>
<feature type="compositionally biased region" description="Polar residues" evidence="1">
    <location>
        <begin position="255"/>
        <end position="266"/>
    </location>
</feature>
<protein>
    <submittedName>
        <fullName evidence="2">Uncharacterized protein</fullName>
    </submittedName>
</protein>
<evidence type="ECO:0000313" key="3">
    <source>
        <dbReference type="Proteomes" id="UP001186944"/>
    </source>
</evidence>
<evidence type="ECO:0000256" key="1">
    <source>
        <dbReference type="SAM" id="MobiDB-lite"/>
    </source>
</evidence>
<dbReference type="Proteomes" id="UP001186944">
    <property type="component" value="Unassembled WGS sequence"/>
</dbReference>
<organism evidence="2 3">
    <name type="scientific">Pinctada imbricata</name>
    <name type="common">Atlantic pearl-oyster</name>
    <name type="synonym">Pinctada martensii</name>
    <dbReference type="NCBI Taxonomy" id="66713"/>
    <lineage>
        <taxon>Eukaryota</taxon>
        <taxon>Metazoa</taxon>
        <taxon>Spiralia</taxon>
        <taxon>Lophotrochozoa</taxon>
        <taxon>Mollusca</taxon>
        <taxon>Bivalvia</taxon>
        <taxon>Autobranchia</taxon>
        <taxon>Pteriomorphia</taxon>
        <taxon>Pterioida</taxon>
        <taxon>Pterioidea</taxon>
        <taxon>Pteriidae</taxon>
        <taxon>Pinctada</taxon>
    </lineage>
</organism>